<feature type="domain" description="HTH tetR-type" evidence="2">
    <location>
        <begin position="20"/>
        <end position="55"/>
    </location>
</feature>
<keyword evidence="4" id="KW-1185">Reference proteome</keyword>
<dbReference type="InterPro" id="IPR001647">
    <property type="entry name" value="HTH_TetR"/>
</dbReference>
<evidence type="ECO:0000259" key="2">
    <source>
        <dbReference type="Pfam" id="PF00440"/>
    </source>
</evidence>
<dbReference type="Proteomes" id="UP001169027">
    <property type="component" value="Unassembled WGS sequence"/>
</dbReference>
<sequence length="107" mass="11701">MNSGNTPFHYAVQNFRPVFFQQTGFTSMSLRDLSRESGLSMGGLYGYIKTKDDLAAMIEDVVRYCSCAIPERFSACADPQVRLAATCALTVFLGELAPTASAPYTIE</sequence>
<dbReference type="EMBL" id="JAUKVY010000029">
    <property type="protein sequence ID" value="MDO1536595.1"/>
    <property type="molecule type" value="Genomic_DNA"/>
</dbReference>
<dbReference type="SUPFAM" id="SSF46689">
    <property type="entry name" value="Homeodomain-like"/>
    <property type="match status" value="1"/>
</dbReference>
<organism evidence="3 4">
    <name type="scientific">Variovorax ginsengisoli</name>
    <dbReference type="NCBI Taxonomy" id="363844"/>
    <lineage>
        <taxon>Bacteria</taxon>
        <taxon>Pseudomonadati</taxon>
        <taxon>Pseudomonadota</taxon>
        <taxon>Betaproteobacteria</taxon>
        <taxon>Burkholderiales</taxon>
        <taxon>Comamonadaceae</taxon>
        <taxon>Variovorax</taxon>
    </lineage>
</organism>
<proteinExistence type="predicted"/>
<name>A0ABT8SCW1_9BURK</name>
<accession>A0ABT8SCW1</accession>
<comment type="caution">
    <text evidence="3">The sequence shown here is derived from an EMBL/GenBank/DDBJ whole genome shotgun (WGS) entry which is preliminary data.</text>
</comment>
<dbReference type="InterPro" id="IPR009057">
    <property type="entry name" value="Homeodomain-like_sf"/>
</dbReference>
<dbReference type="Pfam" id="PF00440">
    <property type="entry name" value="TetR_N"/>
    <property type="match status" value="1"/>
</dbReference>
<evidence type="ECO:0000256" key="1">
    <source>
        <dbReference type="ARBA" id="ARBA00023125"/>
    </source>
</evidence>
<reference evidence="3" key="1">
    <citation type="submission" date="2023-06" db="EMBL/GenBank/DDBJ databases">
        <authorList>
            <person name="Jiang Y."/>
            <person name="Liu Q."/>
        </authorList>
    </citation>
    <scope>NUCLEOTIDE SEQUENCE</scope>
    <source>
        <strain evidence="3">CGMCC 1.12090</strain>
    </source>
</reference>
<protein>
    <submittedName>
        <fullName evidence="3">Helix-turn-helix domain-containing protein</fullName>
    </submittedName>
</protein>
<gene>
    <name evidence="3" type="ORF">Q2T77_30380</name>
</gene>
<evidence type="ECO:0000313" key="4">
    <source>
        <dbReference type="Proteomes" id="UP001169027"/>
    </source>
</evidence>
<evidence type="ECO:0000313" key="3">
    <source>
        <dbReference type="EMBL" id="MDO1536595.1"/>
    </source>
</evidence>
<keyword evidence="1" id="KW-0238">DNA-binding</keyword>
<dbReference type="Gene3D" id="1.10.357.10">
    <property type="entry name" value="Tetracycline Repressor, domain 2"/>
    <property type="match status" value="1"/>
</dbReference>